<dbReference type="PANTHER" id="PTHR33841:SF1">
    <property type="entry name" value="DNA METHYLTRANSFERASE A"/>
    <property type="match status" value="1"/>
</dbReference>
<dbReference type="RefSeq" id="WP_277849426.1">
    <property type="nucleotide sequence ID" value="NZ_CP120956.1"/>
</dbReference>
<dbReference type="PANTHER" id="PTHR33841">
    <property type="entry name" value="DNA METHYLTRANSFERASE YEEA-RELATED"/>
    <property type="match status" value="1"/>
</dbReference>
<organism evidence="7 8">
    <name type="scientific">Delftia tsuruhatensis</name>
    <dbReference type="NCBI Taxonomy" id="180282"/>
    <lineage>
        <taxon>Bacteria</taxon>
        <taxon>Pseudomonadati</taxon>
        <taxon>Pseudomonadota</taxon>
        <taxon>Betaproteobacteria</taxon>
        <taxon>Burkholderiales</taxon>
        <taxon>Comamonadaceae</taxon>
        <taxon>Delftia</taxon>
    </lineage>
</organism>
<dbReference type="GO" id="GO:0032259">
    <property type="term" value="P:methylation"/>
    <property type="evidence" value="ECO:0007669"/>
    <property type="project" value="UniProtKB-KW"/>
</dbReference>
<evidence type="ECO:0000313" key="8">
    <source>
        <dbReference type="Proteomes" id="UP001219066"/>
    </source>
</evidence>
<gene>
    <name evidence="7" type="ORF">PYR84_05975</name>
</gene>
<reference evidence="7" key="1">
    <citation type="submission" date="2023-03" db="EMBL/GenBank/DDBJ databases">
        <title>Synergistic degradation of erythromycin by symbiotic bacteria Ery-6A and Ery-6B and application in simulated water remediation.</title>
        <authorList>
            <person name="Xu S."/>
        </authorList>
    </citation>
    <scope>NUCLEOTIDE SEQUENCE</scope>
    <source>
        <strain evidence="7">Ery-6A</strain>
    </source>
</reference>
<dbReference type="PRINTS" id="PR00507">
    <property type="entry name" value="N12N6MTFRASE"/>
</dbReference>
<sequence length="1242" mass="139965">MSNSTQLKQAIGQRVQNFSSQPLRQAALSLFATLGYESDRTVETPSVAEFRAQFDSESKLEHPAALIVSWQSAGLLFQLTDEELSRSTALFKDEAVKTSLLQSYVFIAIELDDGDYARGKLAGIARQINRIFPMPVMVLFKIGGRLSIAVINRRLNKCDDNKDVLGKVTLIQNIAIENPHPGHLDILASFSLAELTEGRRVIQNFDQLHAAWEEVFNVELLNKRFYRELANWYFWALPQVDFPADIEKDDEKRRATGLIRLLTRLIFCWFLKEKSLVPDKLFAEDELKKILKDMSPDASTYNEAILQNLFFATLNQRMGKDAKGQPYRAFAKDDGFPKNRTTYGVDTLYRYEGHFRNPATALDYFADVPFLNGGLFECLDRTEEATGKKRYLDGFSRTKNKRPTLPNHLFFSAEHEADLSDAYGDKKRKKEKVRGLLHILNAYKFTIVENTPVDQEIALDPELLGKVFENLLASYNEETKTTARKQTGSFYTPRPIVDYMVDESLKAHLTGTLAKAGMSEQDAKTGLDILFAYTDRAHPFKEQEVATLLDAIHTCKILDPACGSGAFPMGMLHKLVYIIHKLDPDNERWKQLQIDAAAKIPDISARDAAIAAIERDFADNEDDYGRKLYLIENCLYGVDIQPIAIQISKLRFFISLVCDQRTNRNKKENHGIRPLPNLETKFVAADTLIGLPEMDQLALLPGRVDEIEGEIEELYHRHFAVQRRDQKLALQKKIKGLREELGRVLAESLGSSKKAQHIADWDPFDPQASSDFFDPYWMFGQSLASGFDIVLGNPPYQSAIEHKKVKGGDYRDRIKVQYASTTGTWDLYIPFFEAGIKVLKTDGILSYISPNKFLSASYGAGLRQYLLQETRILTLTDVSHLPIFESASVYPVISTFKKSQAPSNYSFSLFLPRSKESKFSVDEYSLAEQSSDSLTLLPENLWGFLLSQNLYVLKVLLSGCETLDDIARVRATTTAAEAEALGATLRASPAAGWKTLNTGTIDPFSNHWASELIRHQGQTIAKPILPDSQMVSQNRRELYSSPKLIVAKMALGFEGFVDREGEYAALNCNCASEPSGHWTLDSIAVVLHSNTVAFAYKQYFDGLRMSGGYLPFQAPQLKIIPMPRIKESSVGVLSVLGRLRAIALDIDADSSVRRFLADISDACVMECYFHDHMAERDLLFLDDLAPHLAAYNPDASESQQREFIEQIYRKLNAPDSTIRNRLLRISADSPDLLAVIQREGKV</sequence>
<evidence type="ECO:0000313" key="7">
    <source>
        <dbReference type="EMBL" id="WFF82238.1"/>
    </source>
</evidence>
<feature type="domain" description="Type II methyltransferase M.TaqI-like" evidence="6">
    <location>
        <begin position="633"/>
        <end position="884"/>
    </location>
</feature>
<keyword evidence="2 7" id="KW-0489">Methyltransferase</keyword>
<keyword evidence="3" id="KW-0808">Transferase</keyword>
<dbReference type="Proteomes" id="UP001219066">
    <property type="component" value="Chromosome"/>
</dbReference>
<dbReference type="InterPro" id="IPR050953">
    <property type="entry name" value="N4_N6_ade-DNA_methylase"/>
</dbReference>
<dbReference type="AlphaFoldDB" id="A0AAX3SQ94"/>
<evidence type="ECO:0000256" key="2">
    <source>
        <dbReference type="ARBA" id="ARBA00022603"/>
    </source>
</evidence>
<evidence type="ECO:0000256" key="5">
    <source>
        <dbReference type="ARBA" id="ARBA00047942"/>
    </source>
</evidence>
<dbReference type="InterPro" id="IPR002052">
    <property type="entry name" value="DNA_methylase_N6_adenine_CS"/>
</dbReference>
<dbReference type="InterPro" id="IPR011639">
    <property type="entry name" value="MethylTrfase_TaqI-like_dom"/>
</dbReference>
<dbReference type="GO" id="GO:0006304">
    <property type="term" value="P:DNA modification"/>
    <property type="evidence" value="ECO:0007669"/>
    <property type="project" value="InterPro"/>
</dbReference>
<evidence type="ECO:0000256" key="4">
    <source>
        <dbReference type="ARBA" id="ARBA00022691"/>
    </source>
</evidence>
<dbReference type="GO" id="GO:0009007">
    <property type="term" value="F:site-specific DNA-methyltransferase (adenine-specific) activity"/>
    <property type="evidence" value="ECO:0007669"/>
    <property type="project" value="UniProtKB-EC"/>
</dbReference>
<comment type="catalytic activity">
    <reaction evidence="5">
        <text>a 2'-deoxyadenosine in DNA + S-adenosyl-L-methionine = an N(6)-methyl-2'-deoxyadenosine in DNA + S-adenosyl-L-homocysteine + H(+)</text>
        <dbReference type="Rhea" id="RHEA:15197"/>
        <dbReference type="Rhea" id="RHEA-COMP:12418"/>
        <dbReference type="Rhea" id="RHEA-COMP:12419"/>
        <dbReference type="ChEBI" id="CHEBI:15378"/>
        <dbReference type="ChEBI" id="CHEBI:57856"/>
        <dbReference type="ChEBI" id="CHEBI:59789"/>
        <dbReference type="ChEBI" id="CHEBI:90615"/>
        <dbReference type="ChEBI" id="CHEBI:90616"/>
        <dbReference type="EC" id="2.1.1.72"/>
    </reaction>
</comment>
<accession>A0AAX3SQ94</accession>
<keyword evidence="4" id="KW-0949">S-adenosyl-L-methionine</keyword>
<protein>
    <recommendedName>
        <fullName evidence="1">site-specific DNA-methyltransferase (adenine-specific)</fullName>
        <ecNumber evidence="1">2.1.1.72</ecNumber>
    </recommendedName>
</protein>
<dbReference type="GO" id="GO:0003676">
    <property type="term" value="F:nucleic acid binding"/>
    <property type="evidence" value="ECO:0007669"/>
    <property type="project" value="InterPro"/>
</dbReference>
<dbReference type="EC" id="2.1.1.72" evidence="1"/>
<dbReference type="EMBL" id="CP120956">
    <property type="protein sequence ID" value="WFF82238.1"/>
    <property type="molecule type" value="Genomic_DNA"/>
</dbReference>
<dbReference type="PROSITE" id="PS00092">
    <property type="entry name" value="N6_MTASE"/>
    <property type="match status" value="1"/>
</dbReference>
<evidence type="ECO:0000256" key="3">
    <source>
        <dbReference type="ARBA" id="ARBA00022679"/>
    </source>
</evidence>
<name>A0AAX3SQ94_9BURK</name>
<dbReference type="InterPro" id="IPR029063">
    <property type="entry name" value="SAM-dependent_MTases_sf"/>
</dbReference>
<evidence type="ECO:0000256" key="1">
    <source>
        <dbReference type="ARBA" id="ARBA00011900"/>
    </source>
</evidence>
<evidence type="ECO:0000259" key="6">
    <source>
        <dbReference type="Pfam" id="PF07669"/>
    </source>
</evidence>
<dbReference type="SUPFAM" id="SSF53335">
    <property type="entry name" value="S-adenosyl-L-methionine-dependent methyltransferases"/>
    <property type="match status" value="1"/>
</dbReference>
<dbReference type="Gene3D" id="3.40.50.150">
    <property type="entry name" value="Vaccinia Virus protein VP39"/>
    <property type="match status" value="1"/>
</dbReference>
<proteinExistence type="predicted"/>
<dbReference type="Pfam" id="PF07669">
    <property type="entry name" value="Eco57I"/>
    <property type="match status" value="1"/>
</dbReference>